<dbReference type="GO" id="GO:0048471">
    <property type="term" value="C:perinuclear region of cytoplasm"/>
    <property type="evidence" value="ECO:0000318"/>
    <property type="project" value="GO_Central"/>
</dbReference>
<dbReference type="STRING" id="13616.ENSMODP00000032408"/>
<protein>
    <recommendedName>
        <fullName evidence="10">Nanos-type domain-containing protein</fullName>
    </recommendedName>
</protein>
<feature type="region of interest" description="Disordered" evidence="9">
    <location>
        <begin position="28"/>
        <end position="50"/>
    </location>
</feature>
<proteinExistence type="inferred from homology"/>
<keyword evidence="4 8" id="KW-0863">Zinc-finger</keyword>
<dbReference type="InParanoid" id="F7F7A3"/>
<dbReference type="PANTHER" id="PTHR12887">
    <property type="entry name" value="NANOS PROTEIN"/>
    <property type="match status" value="1"/>
</dbReference>
<reference evidence="11" key="2">
    <citation type="submission" date="2025-08" db="UniProtKB">
        <authorList>
            <consortium name="Ensembl"/>
        </authorList>
    </citation>
    <scope>IDENTIFICATION</scope>
</reference>
<evidence type="ECO:0000256" key="5">
    <source>
        <dbReference type="ARBA" id="ARBA00022833"/>
    </source>
</evidence>
<evidence type="ECO:0000259" key="10">
    <source>
        <dbReference type="PROSITE" id="PS51522"/>
    </source>
</evidence>
<evidence type="ECO:0000256" key="8">
    <source>
        <dbReference type="PROSITE-ProRule" id="PRU00855"/>
    </source>
</evidence>
<dbReference type="InterPro" id="IPR024161">
    <property type="entry name" value="Znf_nanos-typ"/>
</dbReference>
<feature type="domain" description="Nanos-type" evidence="10">
    <location>
        <begin position="54"/>
        <end position="108"/>
    </location>
</feature>
<dbReference type="GO" id="GO:0003729">
    <property type="term" value="F:mRNA binding"/>
    <property type="evidence" value="ECO:0000318"/>
    <property type="project" value="GO_Central"/>
</dbReference>
<dbReference type="FunFam" id="4.10.60.30:FF:000001">
    <property type="entry name" value="nanos homolog 3"/>
    <property type="match status" value="1"/>
</dbReference>
<feature type="region of interest" description="Disordered" evidence="9">
    <location>
        <begin position="128"/>
        <end position="216"/>
    </location>
</feature>
<dbReference type="PROSITE" id="PS51522">
    <property type="entry name" value="ZF_NANOS"/>
    <property type="match status" value="1"/>
</dbReference>
<dbReference type="GO" id="GO:0017148">
    <property type="term" value="P:negative regulation of translation"/>
    <property type="evidence" value="ECO:0000318"/>
    <property type="project" value="GO_Central"/>
</dbReference>
<reference evidence="11 12" key="1">
    <citation type="journal article" date="2007" name="Nature">
        <title>Genome of the marsupial Monodelphis domestica reveals innovation in non-coding sequences.</title>
        <authorList>
            <person name="Mikkelsen T.S."/>
            <person name="Wakefield M.J."/>
            <person name="Aken B."/>
            <person name="Amemiya C.T."/>
            <person name="Chang J.L."/>
            <person name="Duke S."/>
            <person name="Garber M."/>
            <person name="Gentles A.J."/>
            <person name="Goodstadt L."/>
            <person name="Heger A."/>
            <person name="Jurka J."/>
            <person name="Kamal M."/>
            <person name="Mauceli E."/>
            <person name="Searle S.M."/>
            <person name="Sharpe T."/>
            <person name="Baker M.L."/>
            <person name="Batzer M.A."/>
            <person name="Benos P.V."/>
            <person name="Belov K."/>
            <person name="Clamp M."/>
            <person name="Cook A."/>
            <person name="Cuff J."/>
            <person name="Das R."/>
            <person name="Davidow L."/>
            <person name="Deakin J.E."/>
            <person name="Fazzari M.J."/>
            <person name="Glass J.L."/>
            <person name="Grabherr M."/>
            <person name="Greally J.M."/>
            <person name="Gu W."/>
            <person name="Hore T.A."/>
            <person name="Huttley G.A."/>
            <person name="Kleber M."/>
            <person name="Jirtle R.L."/>
            <person name="Koina E."/>
            <person name="Lee J.T."/>
            <person name="Mahony S."/>
            <person name="Marra M.A."/>
            <person name="Miller R.D."/>
            <person name="Nicholls R.D."/>
            <person name="Oda M."/>
            <person name="Papenfuss A.T."/>
            <person name="Parra Z.E."/>
            <person name="Pollock D.D."/>
            <person name="Ray D.A."/>
            <person name="Schein J.E."/>
            <person name="Speed T.P."/>
            <person name="Thompson K."/>
            <person name="VandeBerg J.L."/>
            <person name="Wade C.M."/>
            <person name="Walker J.A."/>
            <person name="Waters P.D."/>
            <person name="Webber C."/>
            <person name="Weidman J.R."/>
            <person name="Xie X."/>
            <person name="Zody M.C."/>
            <person name="Baldwin J."/>
            <person name="Abdouelleil A."/>
            <person name="Abdulkadir J."/>
            <person name="Abebe A."/>
            <person name="Abera B."/>
            <person name="Abreu J."/>
            <person name="Acer S.C."/>
            <person name="Aftuck L."/>
            <person name="Alexander A."/>
            <person name="An P."/>
            <person name="Anderson E."/>
            <person name="Anderson S."/>
            <person name="Arachi H."/>
            <person name="Azer M."/>
            <person name="Bachantsang P."/>
            <person name="Barry A."/>
            <person name="Bayul T."/>
            <person name="Berlin A."/>
            <person name="Bessette D."/>
            <person name="Bloom T."/>
            <person name="Bloom T."/>
            <person name="Boguslavskiy L."/>
            <person name="Bonnet C."/>
            <person name="Boukhgalter B."/>
            <person name="Bourzgui I."/>
            <person name="Brown A."/>
            <person name="Cahill P."/>
            <person name="Channer S."/>
            <person name="Cheshatsang Y."/>
            <person name="Chuda L."/>
            <person name="Citroen M."/>
            <person name="Collymore A."/>
            <person name="Cooke P."/>
            <person name="Costello M."/>
            <person name="D'Aco K."/>
            <person name="Daza R."/>
            <person name="De Haan G."/>
            <person name="DeGray S."/>
            <person name="DeMaso C."/>
            <person name="Dhargay N."/>
            <person name="Dooley K."/>
            <person name="Dooley E."/>
            <person name="Doricent M."/>
            <person name="Dorje P."/>
            <person name="Dorjee K."/>
            <person name="Dupes A."/>
            <person name="Elong R."/>
            <person name="Falk J."/>
            <person name="Farina A."/>
            <person name="Faro S."/>
            <person name="Ferguson D."/>
            <person name="Fisher S."/>
            <person name="Foley C.D."/>
            <person name="Franke A."/>
            <person name="Friedrich D."/>
            <person name="Gadbois L."/>
            <person name="Gearin G."/>
            <person name="Gearin C.R."/>
            <person name="Giannoukos G."/>
            <person name="Goode T."/>
            <person name="Graham J."/>
            <person name="Grandbois E."/>
            <person name="Grewal S."/>
            <person name="Gyaltsen K."/>
            <person name="Hafez N."/>
            <person name="Hagos B."/>
            <person name="Hall J."/>
            <person name="Henson C."/>
            <person name="Hollinger A."/>
            <person name="Honan T."/>
            <person name="Huard M.D."/>
            <person name="Hughes L."/>
            <person name="Hurhula B."/>
            <person name="Husby M.E."/>
            <person name="Kamat A."/>
            <person name="Kanga B."/>
            <person name="Kashin S."/>
            <person name="Khazanovich D."/>
            <person name="Kisner P."/>
            <person name="Lance K."/>
            <person name="Lara M."/>
            <person name="Lee W."/>
            <person name="Lennon N."/>
            <person name="Letendre F."/>
            <person name="LeVine R."/>
            <person name="Lipovsky A."/>
            <person name="Liu X."/>
            <person name="Liu J."/>
            <person name="Liu S."/>
            <person name="Lokyitsang T."/>
            <person name="Lokyitsang Y."/>
            <person name="Lubonja R."/>
            <person name="Lui A."/>
            <person name="MacDonald P."/>
            <person name="Magnisalis V."/>
            <person name="Maru K."/>
            <person name="Matthews C."/>
            <person name="McCusker W."/>
            <person name="McDonough S."/>
            <person name="Mehta T."/>
            <person name="Meldrim J."/>
            <person name="Meneus L."/>
            <person name="Mihai O."/>
            <person name="Mihalev A."/>
            <person name="Mihova T."/>
            <person name="Mittelman R."/>
            <person name="Mlenga V."/>
            <person name="Montmayeur A."/>
            <person name="Mulrain L."/>
            <person name="Navidi A."/>
            <person name="Naylor J."/>
            <person name="Negash T."/>
            <person name="Nguyen T."/>
            <person name="Nguyen N."/>
            <person name="Nicol R."/>
            <person name="Norbu C."/>
            <person name="Norbu N."/>
            <person name="Novod N."/>
            <person name="O'Neill B."/>
            <person name="Osman S."/>
            <person name="Markiewicz E."/>
            <person name="Oyono O.L."/>
            <person name="Patti C."/>
            <person name="Phunkhang P."/>
            <person name="Pierre F."/>
            <person name="Priest M."/>
            <person name="Raghuraman S."/>
            <person name="Rege F."/>
            <person name="Reyes R."/>
            <person name="Rise C."/>
            <person name="Rogov P."/>
            <person name="Ross K."/>
            <person name="Ryan E."/>
            <person name="Settipalli S."/>
            <person name="Shea T."/>
            <person name="Sherpa N."/>
            <person name="Shi L."/>
            <person name="Shih D."/>
            <person name="Sparrow T."/>
            <person name="Spaulding J."/>
            <person name="Stalker J."/>
            <person name="Stange-Thomann N."/>
            <person name="Stavropoulos S."/>
            <person name="Stone C."/>
            <person name="Strader C."/>
            <person name="Tesfaye S."/>
            <person name="Thomson T."/>
            <person name="Thoulutsang Y."/>
            <person name="Thoulutsang D."/>
            <person name="Topham K."/>
            <person name="Topping I."/>
            <person name="Tsamla T."/>
            <person name="Vassiliev H."/>
            <person name="Vo A."/>
            <person name="Wangchuk T."/>
            <person name="Wangdi T."/>
            <person name="Weiand M."/>
            <person name="Wilkinson J."/>
            <person name="Wilson A."/>
            <person name="Yadav S."/>
            <person name="Young G."/>
            <person name="Yu Q."/>
            <person name="Zembek L."/>
            <person name="Zhong D."/>
            <person name="Zimmer A."/>
            <person name="Zwirko Z."/>
            <person name="Jaffe D.B."/>
            <person name="Alvarez P."/>
            <person name="Brockman W."/>
            <person name="Butler J."/>
            <person name="Chin C."/>
            <person name="Gnerre S."/>
            <person name="MacCallum I."/>
            <person name="Graves J.A."/>
            <person name="Ponting C.P."/>
            <person name="Breen M."/>
            <person name="Samollow P.B."/>
            <person name="Lander E.S."/>
            <person name="Lindblad-Toh K."/>
        </authorList>
    </citation>
    <scope>NUCLEOTIDE SEQUENCE [LARGE SCALE GENOMIC DNA]</scope>
</reference>
<evidence type="ECO:0000313" key="11">
    <source>
        <dbReference type="Ensembl" id="ENSMODP00000032408.2"/>
    </source>
</evidence>
<evidence type="ECO:0000256" key="4">
    <source>
        <dbReference type="ARBA" id="ARBA00022771"/>
    </source>
</evidence>
<dbReference type="eggNOG" id="KOG4602">
    <property type="taxonomic scope" value="Eukaryota"/>
</dbReference>
<dbReference type="Proteomes" id="UP000002280">
    <property type="component" value="Chromosome 3"/>
</dbReference>
<keyword evidence="3" id="KW-0479">Metal-binding</keyword>
<evidence type="ECO:0000256" key="6">
    <source>
        <dbReference type="ARBA" id="ARBA00022845"/>
    </source>
</evidence>
<reference evidence="11" key="3">
    <citation type="submission" date="2025-09" db="UniProtKB">
        <authorList>
            <consortium name="Ensembl"/>
        </authorList>
    </citation>
    <scope>IDENTIFICATION</scope>
</reference>
<dbReference type="HOGENOM" id="CLU_094055_1_0_1"/>
<dbReference type="GO" id="GO:0008270">
    <property type="term" value="F:zinc ion binding"/>
    <property type="evidence" value="ECO:0007669"/>
    <property type="project" value="UniProtKB-KW"/>
</dbReference>
<accession>F7F7A3</accession>
<dbReference type="Bgee" id="ENSMODG00000023964">
    <property type="expression patterns" value="Expressed in placenta and 8 other cell types or tissues"/>
</dbReference>
<evidence type="ECO:0000256" key="3">
    <source>
        <dbReference type="ARBA" id="ARBA00022723"/>
    </source>
</evidence>
<evidence type="ECO:0000256" key="1">
    <source>
        <dbReference type="ARBA" id="ARBA00004496"/>
    </source>
</evidence>
<organism evidence="11 12">
    <name type="scientific">Monodelphis domestica</name>
    <name type="common">Gray short-tailed opossum</name>
    <dbReference type="NCBI Taxonomy" id="13616"/>
    <lineage>
        <taxon>Eukaryota</taxon>
        <taxon>Metazoa</taxon>
        <taxon>Chordata</taxon>
        <taxon>Craniata</taxon>
        <taxon>Vertebrata</taxon>
        <taxon>Euteleostomi</taxon>
        <taxon>Mammalia</taxon>
        <taxon>Metatheria</taxon>
        <taxon>Didelphimorphia</taxon>
        <taxon>Didelphidae</taxon>
        <taxon>Monodelphis</taxon>
    </lineage>
</organism>
<dbReference type="FunCoup" id="F7F7A3">
    <property type="interactions" value="643"/>
</dbReference>
<keyword evidence="12" id="KW-1185">Reference proteome</keyword>
<evidence type="ECO:0000256" key="7">
    <source>
        <dbReference type="ARBA" id="ARBA00022884"/>
    </source>
</evidence>
<feature type="compositionally biased region" description="Low complexity" evidence="9">
    <location>
        <begin position="171"/>
        <end position="180"/>
    </location>
</feature>
<dbReference type="Ensembl" id="ENSMODT00000033990.2">
    <property type="protein sequence ID" value="ENSMODP00000032408.2"/>
    <property type="gene ID" value="ENSMODG00000023964.2"/>
</dbReference>
<dbReference type="GeneTree" id="ENSGT00950000183135"/>
<dbReference type="GO" id="GO:0048477">
    <property type="term" value="P:oogenesis"/>
    <property type="evidence" value="ECO:0000318"/>
    <property type="project" value="GO_Central"/>
</dbReference>
<dbReference type="InterPro" id="IPR038129">
    <property type="entry name" value="Nanos_sf"/>
</dbReference>
<sequence length="262" mass="28045">LSMEVFNLWRDYLGLANVVGALREEKLEPEAQGARTEASPGSGTGPSLPPREPLCTFCKHNGESRNIYLSHSLKDDEGRVVCPILRKYVCPQCRATQDNAHTKRFCPLTSKGYMSVYSYTARNSAGKRTTLQWPPEELGPAKGRPKKMPATAAALPDGKTPSRPQDESHARAGSSGSGESWEGEAARTLGFSGSTLGSCQEADPGSSGGMGREPRKPAFPSLGPFGAGLGWGPCRHSFIPRSLSLAVGGCGWNSCFKHGSYR</sequence>
<dbReference type="Gene3D" id="4.10.60.30">
    <property type="entry name" value="Nanos, RNA-binding domain"/>
    <property type="match status" value="1"/>
</dbReference>
<keyword evidence="5" id="KW-0862">Zinc</keyword>
<dbReference type="AlphaFoldDB" id="F7F7A3"/>
<keyword evidence="7 8" id="KW-0694">RNA-binding</keyword>
<dbReference type="OMA" id="WYILISE"/>
<dbReference type="InterPro" id="IPR008705">
    <property type="entry name" value="Nanos/Xcar2"/>
</dbReference>
<evidence type="ECO:0000256" key="2">
    <source>
        <dbReference type="ARBA" id="ARBA00022490"/>
    </source>
</evidence>
<comment type="subcellular location">
    <subcellularLocation>
        <location evidence="1">Cytoplasm</location>
    </subcellularLocation>
</comment>
<evidence type="ECO:0000313" key="12">
    <source>
        <dbReference type="Proteomes" id="UP000002280"/>
    </source>
</evidence>
<dbReference type="Pfam" id="PF05741">
    <property type="entry name" value="zf-nanos"/>
    <property type="match status" value="1"/>
</dbReference>
<keyword evidence="6 8" id="KW-0810">Translation regulation</keyword>
<comment type="similarity">
    <text evidence="8">Belongs to the nanos family.</text>
</comment>
<name>F7F7A3_MONDO</name>
<keyword evidence="2" id="KW-0963">Cytoplasm</keyword>
<evidence type="ECO:0000256" key="9">
    <source>
        <dbReference type="SAM" id="MobiDB-lite"/>
    </source>
</evidence>